<dbReference type="Gene3D" id="3.40.50.720">
    <property type="entry name" value="NAD(P)-binding Rossmann-like Domain"/>
    <property type="match status" value="1"/>
</dbReference>
<dbReference type="GO" id="GO:0005777">
    <property type="term" value="C:peroxisome"/>
    <property type="evidence" value="ECO:0007669"/>
    <property type="project" value="TreeGrafter"/>
</dbReference>
<dbReference type="InterPro" id="IPR036291">
    <property type="entry name" value="NAD(P)-bd_dom_sf"/>
</dbReference>
<dbReference type="Gene3D" id="3.90.226.10">
    <property type="entry name" value="2-enoyl-CoA Hydratase, Chain A, domain 1"/>
    <property type="match status" value="1"/>
</dbReference>
<dbReference type="Pfam" id="PF02737">
    <property type="entry name" value="3HCDH_N"/>
    <property type="match status" value="1"/>
</dbReference>
<gene>
    <name evidence="6" type="ORF">IFM89_006951</name>
</gene>
<proteinExistence type="predicted"/>
<accession>A0A835HB29</accession>
<keyword evidence="3" id="KW-0511">Multifunctional enzyme</keyword>
<dbReference type="EMBL" id="JADFTS010000007">
    <property type="protein sequence ID" value="KAF9596024.1"/>
    <property type="molecule type" value="Genomic_DNA"/>
</dbReference>
<name>A0A835HB29_9MAGN</name>
<dbReference type="GO" id="GO:0003857">
    <property type="term" value="F:(3S)-3-hydroxyacyl-CoA dehydrogenase (NAD+) activity"/>
    <property type="evidence" value="ECO:0007669"/>
    <property type="project" value="TreeGrafter"/>
</dbReference>
<dbReference type="Proteomes" id="UP000631114">
    <property type="component" value="Unassembled WGS sequence"/>
</dbReference>
<dbReference type="GO" id="GO:0016853">
    <property type="term" value="F:isomerase activity"/>
    <property type="evidence" value="ECO:0007669"/>
    <property type="project" value="UniProtKB-KW"/>
</dbReference>
<dbReference type="GO" id="GO:0070403">
    <property type="term" value="F:NAD+ binding"/>
    <property type="evidence" value="ECO:0007669"/>
    <property type="project" value="InterPro"/>
</dbReference>
<keyword evidence="1" id="KW-0413">Isomerase</keyword>
<feature type="domain" description="3-hydroxyacyl-CoA dehydrogenase NAD binding" evidence="5">
    <location>
        <begin position="68"/>
        <end position="115"/>
    </location>
</feature>
<evidence type="ECO:0000313" key="7">
    <source>
        <dbReference type="Proteomes" id="UP000631114"/>
    </source>
</evidence>
<evidence type="ECO:0000256" key="3">
    <source>
        <dbReference type="ARBA" id="ARBA00023268"/>
    </source>
</evidence>
<dbReference type="SUPFAM" id="SSF51735">
    <property type="entry name" value="NAD(P)-binding Rossmann-fold domains"/>
    <property type="match status" value="1"/>
</dbReference>
<evidence type="ECO:0000256" key="4">
    <source>
        <dbReference type="SAM" id="Coils"/>
    </source>
</evidence>
<dbReference type="PANTHER" id="PTHR23309">
    <property type="entry name" value="3-HYDROXYACYL-COA DEHYROGENASE"/>
    <property type="match status" value="1"/>
</dbReference>
<dbReference type="OrthoDB" id="2018133at2759"/>
<dbReference type="GO" id="GO:0016829">
    <property type="term" value="F:lyase activity"/>
    <property type="evidence" value="ECO:0007669"/>
    <property type="project" value="UniProtKB-KW"/>
</dbReference>
<keyword evidence="2" id="KW-0456">Lyase</keyword>
<evidence type="ECO:0000256" key="2">
    <source>
        <dbReference type="ARBA" id="ARBA00023239"/>
    </source>
</evidence>
<feature type="coiled-coil region" evidence="4">
    <location>
        <begin position="192"/>
        <end position="219"/>
    </location>
</feature>
<dbReference type="GO" id="GO:0006635">
    <property type="term" value="P:fatty acid beta-oxidation"/>
    <property type="evidence" value="ECO:0007669"/>
    <property type="project" value="TreeGrafter"/>
</dbReference>
<dbReference type="AlphaFoldDB" id="A0A835HB29"/>
<keyword evidence="7" id="KW-1185">Reference proteome</keyword>
<organism evidence="6 7">
    <name type="scientific">Coptis chinensis</name>
    <dbReference type="NCBI Taxonomy" id="261450"/>
    <lineage>
        <taxon>Eukaryota</taxon>
        <taxon>Viridiplantae</taxon>
        <taxon>Streptophyta</taxon>
        <taxon>Embryophyta</taxon>
        <taxon>Tracheophyta</taxon>
        <taxon>Spermatophyta</taxon>
        <taxon>Magnoliopsida</taxon>
        <taxon>Ranunculales</taxon>
        <taxon>Ranunculaceae</taxon>
        <taxon>Coptidoideae</taxon>
        <taxon>Coptis</taxon>
    </lineage>
</organism>
<dbReference type="PANTHER" id="PTHR23309:SF49">
    <property type="entry name" value="PEROXISOMAL BIFUNCTIONAL ENZYME"/>
    <property type="match status" value="1"/>
</dbReference>
<evidence type="ECO:0000256" key="1">
    <source>
        <dbReference type="ARBA" id="ARBA00023235"/>
    </source>
</evidence>
<protein>
    <recommendedName>
        <fullName evidence="5">3-hydroxyacyl-CoA dehydrogenase NAD binding domain-containing protein</fullName>
    </recommendedName>
</protein>
<evidence type="ECO:0000313" key="6">
    <source>
        <dbReference type="EMBL" id="KAF9596024.1"/>
    </source>
</evidence>
<comment type="caution">
    <text evidence="6">The sequence shown here is derived from an EMBL/GenBank/DDBJ whole genome shotgun (WGS) entry which is preliminary data.</text>
</comment>
<sequence length="300" mass="32724">QHHACLDVIEEGDIFGSYAGVLKKAKVSDELVLSSTSKGLVHAFFAQCLTSKVPGVTDVGLKPRQIKKVAVIGGGLMGSGIATALVLSNISVVLKEINPDYQQKGMKTLQGCLWKAMKILGLGTNSSIYQFRISQIEINEIVARDPSSKYKDLDHDTVAEVFGKDGRGRVLGLGSGVSKTTLIAVAPYKRTAKEAERSKLELQSQMNDLKQEVIEGKRTQMEMQSQVNALLTVHSLNQGVQTRISTNSTSDQTTGHSLSRQPMVLRSIQTCEVQSIGVECLPLEERLMIEKKYLKIHIGS</sequence>
<reference evidence="6 7" key="1">
    <citation type="submission" date="2020-10" db="EMBL/GenBank/DDBJ databases">
        <title>The Coptis chinensis genome and diversification of protoberbering-type alkaloids.</title>
        <authorList>
            <person name="Wang B."/>
            <person name="Shu S."/>
            <person name="Song C."/>
            <person name="Liu Y."/>
        </authorList>
    </citation>
    <scope>NUCLEOTIDE SEQUENCE [LARGE SCALE GENOMIC DNA]</scope>
    <source>
        <strain evidence="6">HL-2020</strain>
        <tissue evidence="6">Leaf</tissue>
    </source>
</reference>
<feature type="non-terminal residue" evidence="6">
    <location>
        <position position="300"/>
    </location>
</feature>
<keyword evidence="4" id="KW-0175">Coiled coil</keyword>
<dbReference type="InterPro" id="IPR006176">
    <property type="entry name" value="3-OHacyl-CoA_DH_NAD-bd"/>
</dbReference>
<evidence type="ECO:0000259" key="5">
    <source>
        <dbReference type="Pfam" id="PF02737"/>
    </source>
</evidence>